<dbReference type="EMBL" id="AB983237">
    <property type="protein sequence ID" value="BAQ35729.1"/>
    <property type="molecule type" value="Genomic_DNA"/>
</dbReference>
<dbReference type="AlphaFoldDB" id="A0A0C6ES27"/>
<protein>
    <submittedName>
        <fullName evidence="1">Uncharacterized protein</fullName>
    </submittedName>
</protein>
<accession>A0A0C6ES27</accession>
<reference evidence="1" key="1">
    <citation type="submission" date="2014-08" db="EMBL/GenBank/DDBJ databases">
        <title>Comparative genomics of MRSA.</title>
        <authorList>
            <person name="Yamamoto T."/>
        </authorList>
    </citation>
    <scope>NUCLEOTIDE SEQUENCE</scope>
    <source>
        <strain evidence="1">OC3</strain>
    </source>
</reference>
<proteinExistence type="predicted"/>
<evidence type="ECO:0000313" key="1">
    <source>
        <dbReference type="EMBL" id="BAQ35729.1"/>
    </source>
</evidence>
<organism evidence="1">
    <name type="scientific">Staphylococcus aureus</name>
    <dbReference type="NCBI Taxonomy" id="1280"/>
    <lineage>
        <taxon>Bacteria</taxon>
        <taxon>Bacillati</taxon>
        <taxon>Bacillota</taxon>
        <taxon>Bacilli</taxon>
        <taxon>Bacillales</taxon>
        <taxon>Staphylococcaceae</taxon>
        <taxon>Staphylococcus</taxon>
    </lineage>
</organism>
<name>A0A0C6ES27_STAAU</name>
<sequence>MSTFSLVFCDFCFAKRTISVVFLTCLFIDNYPVKLPMICSKRSLTRLLVSICLCHCLSFAMVNNSSVRSNCSSCCGKNCLLVQK</sequence>